<keyword evidence="2" id="KW-0436">Ligase</keyword>
<feature type="domain" description="AMP-binding enzyme C-terminal" evidence="3">
    <location>
        <begin position="37"/>
        <end position="97"/>
    </location>
</feature>
<keyword evidence="5" id="KW-1185">Reference proteome</keyword>
<evidence type="ECO:0000313" key="5">
    <source>
        <dbReference type="Proteomes" id="UP000224567"/>
    </source>
</evidence>
<dbReference type="SUPFAM" id="SSF56801">
    <property type="entry name" value="Acetyl-CoA synthetase-like"/>
    <property type="match status" value="1"/>
</dbReference>
<dbReference type="Gene3D" id="3.30.300.30">
    <property type="match status" value="1"/>
</dbReference>
<evidence type="ECO:0000259" key="3">
    <source>
        <dbReference type="Pfam" id="PF13193"/>
    </source>
</evidence>
<organism evidence="4 5">
    <name type="scientific">Capsicum baccatum</name>
    <name type="common">Peruvian pepper</name>
    <dbReference type="NCBI Taxonomy" id="33114"/>
    <lineage>
        <taxon>Eukaryota</taxon>
        <taxon>Viridiplantae</taxon>
        <taxon>Streptophyta</taxon>
        <taxon>Embryophyta</taxon>
        <taxon>Tracheophyta</taxon>
        <taxon>Spermatophyta</taxon>
        <taxon>Magnoliopsida</taxon>
        <taxon>eudicotyledons</taxon>
        <taxon>Gunneridae</taxon>
        <taxon>Pentapetalae</taxon>
        <taxon>asterids</taxon>
        <taxon>lamiids</taxon>
        <taxon>Solanales</taxon>
        <taxon>Solanaceae</taxon>
        <taxon>Solanoideae</taxon>
        <taxon>Capsiceae</taxon>
        <taxon>Capsicum</taxon>
    </lineage>
</organism>
<dbReference type="PANTHER" id="PTHR43859">
    <property type="entry name" value="ACYL-ACTIVATING ENZYME"/>
    <property type="match status" value="1"/>
</dbReference>
<accession>A0A2G2XC67</accession>
<reference evidence="5" key="2">
    <citation type="journal article" date="2017" name="J. Anim. Genet.">
        <title>Multiple reference genome sequences of hot pepper reveal the massive evolution of plant disease resistance genes by retroduplication.</title>
        <authorList>
            <person name="Kim S."/>
            <person name="Park J."/>
            <person name="Yeom S.-I."/>
            <person name="Kim Y.-M."/>
            <person name="Seo E."/>
            <person name="Kim K.-T."/>
            <person name="Kim M.-S."/>
            <person name="Lee J.M."/>
            <person name="Cheong K."/>
            <person name="Shin H.-S."/>
            <person name="Kim S.-B."/>
            <person name="Han K."/>
            <person name="Lee J."/>
            <person name="Park M."/>
            <person name="Lee H.-A."/>
            <person name="Lee H.-Y."/>
            <person name="Lee Y."/>
            <person name="Oh S."/>
            <person name="Lee J.H."/>
            <person name="Choi E."/>
            <person name="Choi E."/>
            <person name="Lee S.E."/>
            <person name="Jeon J."/>
            <person name="Kim H."/>
            <person name="Choi G."/>
            <person name="Song H."/>
            <person name="Lee J."/>
            <person name="Lee S.-C."/>
            <person name="Kwon J.-K."/>
            <person name="Lee H.-Y."/>
            <person name="Koo N."/>
            <person name="Hong Y."/>
            <person name="Kim R.W."/>
            <person name="Kang W.-H."/>
            <person name="Huh J.H."/>
            <person name="Kang B.-C."/>
            <person name="Yang T.-J."/>
            <person name="Lee Y.-H."/>
            <person name="Bennetzen J.L."/>
            <person name="Choi D."/>
        </authorList>
    </citation>
    <scope>NUCLEOTIDE SEQUENCE [LARGE SCALE GENOMIC DNA]</scope>
    <source>
        <strain evidence="5">cv. PBC81</strain>
    </source>
</reference>
<comment type="caution">
    <text evidence="4">The sequence shown here is derived from an EMBL/GenBank/DDBJ whole genome shotgun (WGS) entry which is preliminary data.</text>
</comment>
<dbReference type="InterPro" id="IPR045851">
    <property type="entry name" value="AMP-bd_C_sf"/>
</dbReference>
<evidence type="ECO:0000256" key="1">
    <source>
        <dbReference type="ARBA" id="ARBA00006432"/>
    </source>
</evidence>
<dbReference type="AlphaFoldDB" id="A0A2G2XC67"/>
<protein>
    <submittedName>
        <fullName evidence="4">Acyl-activating enzyme 1, peroxisomal</fullName>
    </submittedName>
</protein>
<name>A0A2G2XC67_CAPBA</name>
<dbReference type="STRING" id="33114.A0A2G2XC67"/>
<dbReference type="GO" id="GO:0016874">
    <property type="term" value="F:ligase activity"/>
    <property type="evidence" value="ECO:0007669"/>
    <property type="project" value="UniProtKB-KW"/>
</dbReference>
<dbReference type="InterPro" id="IPR025110">
    <property type="entry name" value="AMP-bd_C"/>
</dbReference>
<evidence type="ECO:0000256" key="2">
    <source>
        <dbReference type="ARBA" id="ARBA00022598"/>
    </source>
</evidence>
<sequence length="146" mass="16604">MFHSGDLAIEHPDGYIEVNDRLKDNIIYGGENISTVEVEKALYSHPAVTEAAVVARPDNHWGQTPCAFAKLKEGSDVRPQETINFCRDNLPHCMAPRTRLKRYRNFYLGRKQKPWAVCSEQNEEATWLASLKGHSILLVENGIIRK</sequence>
<comment type="similarity">
    <text evidence="1">Belongs to the ATP-dependent AMP-binding enzyme family.</text>
</comment>
<evidence type="ECO:0000313" key="4">
    <source>
        <dbReference type="EMBL" id="PHT55070.1"/>
    </source>
</evidence>
<dbReference type="Pfam" id="PF13193">
    <property type="entry name" value="AMP-binding_C"/>
    <property type="match status" value="1"/>
</dbReference>
<dbReference type="EMBL" id="MLFT02000002">
    <property type="protein sequence ID" value="PHT55070.1"/>
    <property type="molecule type" value="Genomic_DNA"/>
</dbReference>
<proteinExistence type="inferred from homology"/>
<reference evidence="4 5" key="1">
    <citation type="journal article" date="2017" name="Genome Biol.">
        <title>New reference genome sequences of hot pepper reveal the massive evolution of plant disease-resistance genes by retroduplication.</title>
        <authorList>
            <person name="Kim S."/>
            <person name="Park J."/>
            <person name="Yeom S.I."/>
            <person name="Kim Y.M."/>
            <person name="Seo E."/>
            <person name="Kim K.T."/>
            <person name="Kim M.S."/>
            <person name="Lee J.M."/>
            <person name="Cheong K."/>
            <person name="Shin H.S."/>
            <person name="Kim S.B."/>
            <person name="Han K."/>
            <person name="Lee J."/>
            <person name="Park M."/>
            <person name="Lee H.A."/>
            <person name="Lee H.Y."/>
            <person name="Lee Y."/>
            <person name="Oh S."/>
            <person name="Lee J.H."/>
            <person name="Choi E."/>
            <person name="Choi E."/>
            <person name="Lee S.E."/>
            <person name="Jeon J."/>
            <person name="Kim H."/>
            <person name="Choi G."/>
            <person name="Song H."/>
            <person name="Lee J."/>
            <person name="Lee S.C."/>
            <person name="Kwon J.K."/>
            <person name="Lee H.Y."/>
            <person name="Koo N."/>
            <person name="Hong Y."/>
            <person name="Kim R.W."/>
            <person name="Kang W.H."/>
            <person name="Huh J.H."/>
            <person name="Kang B.C."/>
            <person name="Yang T.J."/>
            <person name="Lee Y.H."/>
            <person name="Bennetzen J.L."/>
            <person name="Choi D."/>
        </authorList>
    </citation>
    <scope>NUCLEOTIDE SEQUENCE [LARGE SCALE GENOMIC DNA]</scope>
    <source>
        <strain evidence="5">cv. PBC81</strain>
    </source>
</reference>
<dbReference type="Proteomes" id="UP000224567">
    <property type="component" value="Unassembled WGS sequence"/>
</dbReference>
<dbReference type="OrthoDB" id="10253115at2759"/>
<dbReference type="PANTHER" id="PTHR43859:SF5">
    <property type="entry name" value="ISOVALERATE--COA LIGASE AAE2"/>
    <property type="match status" value="1"/>
</dbReference>
<gene>
    <name evidence="4" type="ORF">CQW23_03556</name>
</gene>